<evidence type="ECO:0000256" key="1">
    <source>
        <dbReference type="SAM" id="MobiDB-lite"/>
    </source>
</evidence>
<proteinExistence type="predicted"/>
<feature type="compositionally biased region" description="Low complexity" evidence="1">
    <location>
        <begin position="54"/>
        <end position="73"/>
    </location>
</feature>
<name>A0A3P8KFC2_9TREM</name>
<keyword evidence="3" id="KW-1185">Reference proteome</keyword>
<organism evidence="2 3">
    <name type="scientific">Schistosoma mattheei</name>
    <dbReference type="NCBI Taxonomy" id="31246"/>
    <lineage>
        <taxon>Eukaryota</taxon>
        <taxon>Metazoa</taxon>
        <taxon>Spiralia</taxon>
        <taxon>Lophotrochozoa</taxon>
        <taxon>Platyhelminthes</taxon>
        <taxon>Trematoda</taxon>
        <taxon>Digenea</taxon>
        <taxon>Strigeidida</taxon>
        <taxon>Schistosomatoidea</taxon>
        <taxon>Schistosomatidae</taxon>
        <taxon>Schistosoma</taxon>
    </lineage>
</organism>
<gene>
    <name evidence="2" type="ORF">SMTD_LOCUS19330</name>
</gene>
<feature type="region of interest" description="Disordered" evidence="1">
    <location>
        <begin position="1"/>
        <end position="82"/>
    </location>
</feature>
<reference evidence="2 3" key="1">
    <citation type="submission" date="2018-11" db="EMBL/GenBank/DDBJ databases">
        <authorList>
            <consortium name="Pathogen Informatics"/>
        </authorList>
    </citation>
    <scope>NUCLEOTIDE SEQUENCE [LARGE SCALE GENOMIC DNA]</scope>
    <source>
        <strain>Denwood</strain>
        <strain evidence="3">Zambia</strain>
    </source>
</reference>
<dbReference type="Proteomes" id="UP000269396">
    <property type="component" value="Unassembled WGS sequence"/>
</dbReference>
<evidence type="ECO:0000313" key="3">
    <source>
        <dbReference type="Proteomes" id="UP000269396"/>
    </source>
</evidence>
<dbReference type="EMBL" id="UZAL01042105">
    <property type="protein sequence ID" value="VDP79533.1"/>
    <property type="molecule type" value="Genomic_DNA"/>
</dbReference>
<dbReference type="AlphaFoldDB" id="A0A3P8KFC2"/>
<protein>
    <submittedName>
        <fullName evidence="2">Uncharacterized protein</fullName>
    </submittedName>
</protein>
<accession>A0A3P8KFC2</accession>
<evidence type="ECO:0000313" key="2">
    <source>
        <dbReference type="EMBL" id="VDP79533.1"/>
    </source>
</evidence>
<sequence>MYHLPEHNYQAFSESRHSLGDPLSRPTNPDVDGNESEDQWSPSESEIPKRRIRPSSSRNRNTISNNSNSSIHSYNAEDPTII</sequence>